<dbReference type="AlphaFoldDB" id="A0A4Y7L208"/>
<dbReference type="GO" id="GO:0003723">
    <property type="term" value="F:RNA binding"/>
    <property type="evidence" value="ECO:0007669"/>
    <property type="project" value="InterPro"/>
</dbReference>
<dbReference type="PANTHER" id="PTHR47926">
    <property type="entry name" value="PENTATRICOPEPTIDE REPEAT-CONTAINING PROTEIN"/>
    <property type="match status" value="1"/>
</dbReference>
<protein>
    <submittedName>
        <fullName evidence="1">Uncharacterized protein</fullName>
    </submittedName>
</protein>
<proteinExistence type="predicted"/>
<dbReference type="EMBL" id="CM010723">
    <property type="protein sequence ID" value="RZC79584.1"/>
    <property type="molecule type" value="Genomic_DNA"/>
</dbReference>
<reference evidence="1 2" key="1">
    <citation type="journal article" date="2018" name="Science">
        <title>The opium poppy genome and morphinan production.</title>
        <authorList>
            <person name="Guo L."/>
            <person name="Winzer T."/>
            <person name="Yang X."/>
            <person name="Li Y."/>
            <person name="Ning Z."/>
            <person name="He Z."/>
            <person name="Teodor R."/>
            <person name="Lu Y."/>
            <person name="Bowser T.A."/>
            <person name="Graham I.A."/>
            <person name="Ye K."/>
        </authorList>
    </citation>
    <scope>NUCLEOTIDE SEQUENCE [LARGE SCALE GENOMIC DNA]</scope>
    <source>
        <strain evidence="2">cv. HN1</strain>
        <tissue evidence="1">Leaves</tissue>
    </source>
</reference>
<gene>
    <name evidence="1" type="ORF">C5167_003814</name>
</gene>
<keyword evidence="2" id="KW-1185">Reference proteome</keyword>
<dbReference type="Gramene" id="RZC79584">
    <property type="protein sequence ID" value="RZC79584"/>
    <property type="gene ID" value="C5167_003814"/>
</dbReference>
<dbReference type="InterPro" id="IPR046960">
    <property type="entry name" value="PPR_At4g14850-like_plant"/>
</dbReference>
<sequence>MFRLMQLKNLDPDEGIFVSLLSACGSADIGIWIHKHLKGMQLPMTVQINTADCSGKYDDVRRTRKDIKERGVVKTPGCSSIEVNGFIHEFVAGFGYSFAVYMMWDCKSQLQNLHSLVYSVDVKENVKQGISYVEQQILE</sequence>
<dbReference type="GO" id="GO:0009451">
    <property type="term" value="P:RNA modification"/>
    <property type="evidence" value="ECO:0007669"/>
    <property type="project" value="InterPro"/>
</dbReference>
<organism evidence="1 2">
    <name type="scientific">Papaver somniferum</name>
    <name type="common">Opium poppy</name>
    <dbReference type="NCBI Taxonomy" id="3469"/>
    <lineage>
        <taxon>Eukaryota</taxon>
        <taxon>Viridiplantae</taxon>
        <taxon>Streptophyta</taxon>
        <taxon>Embryophyta</taxon>
        <taxon>Tracheophyta</taxon>
        <taxon>Spermatophyta</taxon>
        <taxon>Magnoliopsida</taxon>
        <taxon>Ranunculales</taxon>
        <taxon>Papaveraceae</taxon>
        <taxon>Papaveroideae</taxon>
        <taxon>Papaver</taxon>
    </lineage>
</organism>
<accession>A0A4Y7L208</accession>
<evidence type="ECO:0000313" key="2">
    <source>
        <dbReference type="Proteomes" id="UP000316621"/>
    </source>
</evidence>
<evidence type="ECO:0000313" key="1">
    <source>
        <dbReference type="EMBL" id="RZC79584.1"/>
    </source>
</evidence>
<dbReference type="Proteomes" id="UP000316621">
    <property type="component" value="Chromosome 9"/>
</dbReference>
<name>A0A4Y7L208_PAPSO</name>